<evidence type="ECO:0000256" key="1">
    <source>
        <dbReference type="ARBA" id="ARBA00004141"/>
    </source>
</evidence>
<evidence type="ECO:0000256" key="3">
    <source>
        <dbReference type="ARBA" id="ARBA00022989"/>
    </source>
</evidence>
<evidence type="ECO:0000313" key="8">
    <source>
        <dbReference type="Proteomes" id="UP000297741"/>
    </source>
</evidence>
<keyword evidence="3 5" id="KW-1133">Transmembrane helix</keyword>
<evidence type="ECO:0000259" key="6">
    <source>
        <dbReference type="PROSITE" id="PS51384"/>
    </source>
</evidence>
<dbReference type="EMBL" id="RPEM01000013">
    <property type="protein sequence ID" value="TGD41900.1"/>
    <property type="molecule type" value="Genomic_DNA"/>
</dbReference>
<dbReference type="InterPro" id="IPR017927">
    <property type="entry name" value="FAD-bd_FR_type"/>
</dbReference>
<comment type="caution">
    <text evidence="7">The sequence shown here is derived from an EMBL/GenBank/DDBJ whole genome shotgun (WGS) entry which is preliminary data.</text>
</comment>
<name>A0ABY2KHV7_9RHOB</name>
<evidence type="ECO:0000256" key="2">
    <source>
        <dbReference type="ARBA" id="ARBA00022692"/>
    </source>
</evidence>
<dbReference type="Proteomes" id="UP000297741">
    <property type="component" value="Unassembled WGS sequence"/>
</dbReference>
<dbReference type="Gene3D" id="2.40.30.10">
    <property type="entry name" value="Translation factors"/>
    <property type="match status" value="1"/>
</dbReference>
<keyword evidence="4 5" id="KW-0472">Membrane</keyword>
<evidence type="ECO:0000256" key="5">
    <source>
        <dbReference type="SAM" id="Phobius"/>
    </source>
</evidence>
<feature type="transmembrane region" description="Helical" evidence="5">
    <location>
        <begin position="468"/>
        <end position="488"/>
    </location>
</feature>
<dbReference type="SUPFAM" id="SSF52343">
    <property type="entry name" value="Ferredoxin reductase-like, C-terminal NADP-linked domain"/>
    <property type="match status" value="1"/>
</dbReference>
<feature type="transmembrane region" description="Helical" evidence="5">
    <location>
        <begin position="165"/>
        <end position="185"/>
    </location>
</feature>
<keyword evidence="8" id="KW-1185">Reference proteome</keyword>
<evidence type="ECO:0000313" key="7">
    <source>
        <dbReference type="EMBL" id="TGD41900.1"/>
    </source>
</evidence>
<dbReference type="Pfam" id="PF00175">
    <property type="entry name" value="NAD_binding_1"/>
    <property type="match status" value="1"/>
</dbReference>
<feature type="transmembrane region" description="Helical" evidence="5">
    <location>
        <begin position="93"/>
        <end position="114"/>
    </location>
</feature>
<feature type="domain" description="FAD-binding FR-type" evidence="6">
    <location>
        <begin position="221"/>
        <end position="322"/>
    </location>
</feature>
<dbReference type="InterPro" id="IPR013112">
    <property type="entry name" value="FAD-bd_8"/>
</dbReference>
<feature type="transmembrane region" description="Helical" evidence="5">
    <location>
        <begin position="134"/>
        <end position="153"/>
    </location>
</feature>
<dbReference type="InterPro" id="IPR001433">
    <property type="entry name" value="OxRdtase_FAD/NAD-bd"/>
</dbReference>
<dbReference type="Pfam" id="PF08022">
    <property type="entry name" value="FAD_binding_8"/>
    <property type="match status" value="1"/>
</dbReference>
<dbReference type="PANTHER" id="PTHR47354">
    <property type="entry name" value="NADH OXIDOREDUCTASE HCR"/>
    <property type="match status" value="1"/>
</dbReference>
<accession>A0ABY2KHV7</accession>
<dbReference type="PRINTS" id="PR00410">
    <property type="entry name" value="PHEHYDRXLASE"/>
</dbReference>
<evidence type="ECO:0000256" key="4">
    <source>
        <dbReference type="ARBA" id="ARBA00023136"/>
    </source>
</evidence>
<sequence length="489" mass="52508">MPDSASPDQIPQIGHPVHPSGPVLAGFYLALCSVPLLLALNQTASPADPWERAGAALGMVALVAMAIQFVTSGRFEAVSGQLGIDKIMAFHKIAAFWVLIALILHPLAYVLPTWVDDPALGIERLTAYLGLPQYRSGVVALAALMVLVGSSILRDRLPWRYEFWRALHVVLGLLAVSGGLHHAVTTGRFGTMEPNHWFWWAVGLGVIAVMAVLYGLRWVALHQHPWQLASITKLADRLWELDIQPAKGSRAFRYSAGQFVWMTEGKRRFPLYDHPFSIADSPARPGLSLIVKEVGDFTRGVGSLAPGTPIGIDGPYGEFTLDHAPGCAVVLVAGGVGIAPIMGLLRDLVAQHDPRPVRLAYAAGNPQNFACLPEIEAAGKVLDLQTMLISEDHADGWVGQVGRLTQDRLCDLMQGLDAQRTVALICGPGPMVTAVSDALLDLGLPMDRVVYERFDYAGGAGRQDRKRALNFLAVGAGLVAVIGGFAVLS</sequence>
<dbReference type="PROSITE" id="PS51384">
    <property type="entry name" value="FAD_FR"/>
    <property type="match status" value="1"/>
</dbReference>
<protein>
    <submittedName>
        <fullName evidence="7">Iron reductase</fullName>
    </submittedName>
</protein>
<dbReference type="Pfam" id="PF01794">
    <property type="entry name" value="Ferric_reduct"/>
    <property type="match status" value="1"/>
</dbReference>
<dbReference type="Gene3D" id="3.40.50.80">
    <property type="entry name" value="Nucleotide-binding domain of ferredoxin-NADP reductase (FNR) module"/>
    <property type="match status" value="1"/>
</dbReference>
<keyword evidence="2 5" id="KW-0812">Transmembrane</keyword>
<proteinExistence type="predicted"/>
<dbReference type="InterPro" id="IPR050415">
    <property type="entry name" value="MRET"/>
</dbReference>
<dbReference type="InterPro" id="IPR013130">
    <property type="entry name" value="Fe3_Rdtase_TM_dom"/>
</dbReference>
<dbReference type="RefSeq" id="WP_135433104.1">
    <property type="nucleotide sequence ID" value="NZ_RPEM01000013.1"/>
</dbReference>
<reference evidence="7 8" key="1">
    <citation type="submission" date="2018-11" db="EMBL/GenBank/DDBJ databases">
        <title>Tabrizicola sp. isolated from sediment of alpine lake.</title>
        <authorList>
            <person name="Liu Z."/>
        </authorList>
    </citation>
    <scope>NUCLEOTIDE SEQUENCE [LARGE SCALE GENOMIC DNA]</scope>
    <source>
        <strain evidence="7 8">DRYC-M-16</strain>
    </source>
</reference>
<organism evidence="7 8">
    <name type="scientific">Pseudotabrizicola sediminis</name>
    <dbReference type="NCBI Taxonomy" id="2486418"/>
    <lineage>
        <taxon>Bacteria</taxon>
        <taxon>Pseudomonadati</taxon>
        <taxon>Pseudomonadota</taxon>
        <taxon>Alphaproteobacteria</taxon>
        <taxon>Rhodobacterales</taxon>
        <taxon>Paracoccaceae</taxon>
        <taxon>Pseudotabrizicola</taxon>
    </lineage>
</organism>
<feature type="transmembrane region" description="Helical" evidence="5">
    <location>
        <begin position="21"/>
        <end position="41"/>
    </location>
</feature>
<dbReference type="SUPFAM" id="SSF63380">
    <property type="entry name" value="Riboflavin synthase domain-like"/>
    <property type="match status" value="1"/>
</dbReference>
<gene>
    <name evidence="7" type="ORF">EEB11_16200</name>
</gene>
<dbReference type="InterPro" id="IPR039261">
    <property type="entry name" value="FNR_nucleotide-bd"/>
</dbReference>
<dbReference type="InterPro" id="IPR017938">
    <property type="entry name" value="Riboflavin_synthase-like_b-brl"/>
</dbReference>
<comment type="subcellular location">
    <subcellularLocation>
        <location evidence="1">Membrane</location>
        <topology evidence="1">Multi-pass membrane protein</topology>
    </subcellularLocation>
</comment>
<dbReference type="PANTHER" id="PTHR47354:SF5">
    <property type="entry name" value="PROTEIN RFBI"/>
    <property type="match status" value="1"/>
</dbReference>
<feature type="transmembrane region" description="Helical" evidence="5">
    <location>
        <begin position="197"/>
        <end position="216"/>
    </location>
</feature>
<feature type="transmembrane region" description="Helical" evidence="5">
    <location>
        <begin position="53"/>
        <end position="72"/>
    </location>
</feature>